<dbReference type="Proteomes" id="UP001162992">
    <property type="component" value="Chromosome 1"/>
</dbReference>
<accession>A0ACC2ER19</accession>
<dbReference type="EMBL" id="CM055092">
    <property type="protein sequence ID" value="KAJ7568963.1"/>
    <property type="molecule type" value="Genomic_DNA"/>
</dbReference>
<evidence type="ECO:0000313" key="1">
    <source>
        <dbReference type="EMBL" id="KAJ7568963.1"/>
    </source>
</evidence>
<reference evidence="2" key="1">
    <citation type="journal article" date="2024" name="Proc. Natl. Acad. Sci. U.S.A.">
        <title>Extraordinary preservation of gene collinearity over three hundred million years revealed in homosporous lycophytes.</title>
        <authorList>
            <person name="Li C."/>
            <person name="Wickell D."/>
            <person name="Kuo L.Y."/>
            <person name="Chen X."/>
            <person name="Nie B."/>
            <person name="Liao X."/>
            <person name="Peng D."/>
            <person name="Ji J."/>
            <person name="Jenkins J."/>
            <person name="Williams M."/>
            <person name="Shu S."/>
            <person name="Plott C."/>
            <person name="Barry K."/>
            <person name="Rajasekar S."/>
            <person name="Grimwood J."/>
            <person name="Han X."/>
            <person name="Sun S."/>
            <person name="Hou Z."/>
            <person name="He W."/>
            <person name="Dai G."/>
            <person name="Sun C."/>
            <person name="Schmutz J."/>
            <person name="Leebens-Mack J.H."/>
            <person name="Li F.W."/>
            <person name="Wang L."/>
        </authorList>
    </citation>
    <scope>NUCLEOTIDE SEQUENCE [LARGE SCALE GENOMIC DNA]</scope>
    <source>
        <strain evidence="2">cv. PW_Plant_1</strain>
    </source>
</reference>
<comment type="caution">
    <text evidence="1">The sequence shown here is derived from an EMBL/GenBank/DDBJ whole genome shotgun (WGS) entry which is preliminary data.</text>
</comment>
<name>A0ACC2ER19_DIPCM</name>
<gene>
    <name evidence="1" type="ORF">O6H91_01G054800</name>
</gene>
<proteinExistence type="predicted"/>
<protein>
    <submittedName>
        <fullName evidence="1">Uncharacterized protein</fullName>
    </submittedName>
</protein>
<sequence>MEMVYMLPSRHLLAAVCSSSVSMKSLSESQVPAAAATGRHLSLSRSPKWRQMADSCFCCFSPTAQDHTPSQLQARTQYTFAIGANVIPHPDKVEKGGEDAYFVSQHNGCVFAIADGVSGWAEENVDPALYSKELMKHAAALACTDEEVQNNPRLLLKKAHFATRSIGAATAIVAILEPKGILHIANLGDCGLRLIRHGHIVFATSPQQHYFDCPFQFSSANGGQQAEDAVVHEISVMECDTVVMGSDGLFDNVYGSEIIATVAMFGGADQAAAEHTASALAALASKNARNKKYESPYSQEAISQGYDLPFWKKILGKKLTGGKLDDITVLVGHVVDVKSLPRHGTSELLCYGTHEIQKHQ</sequence>
<evidence type="ECO:0000313" key="2">
    <source>
        <dbReference type="Proteomes" id="UP001162992"/>
    </source>
</evidence>
<organism evidence="1 2">
    <name type="scientific">Diphasiastrum complanatum</name>
    <name type="common">Issler's clubmoss</name>
    <name type="synonym">Lycopodium complanatum</name>
    <dbReference type="NCBI Taxonomy" id="34168"/>
    <lineage>
        <taxon>Eukaryota</taxon>
        <taxon>Viridiplantae</taxon>
        <taxon>Streptophyta</taxon>
        <taxon>Embryophyta</taxon>
        <taxon>Tracheophyta</taxon>
        <taxon>Lycopodiopsida</taxon>
        <taxon>Lycopodiales</taxon>
        <taxon>Lycopodiaceae</taxon>
        <taxon>Lycopodioideae</taxon>
        <taxon>Diphasiastrum</taxon>
    </lineage>
</organism>
<keyword evidence="2" id="KW-1185">Reference proteome</keyword>